<name>A0A2U2HME5_9BURK</name>
<sequence length="94" mass="9997">MLAALANVDGVISVGANAITGGMLIYYDAIKGNTRKFWDEVEHVLAAHRLQQDLWPTRRRRPATAFGHGAAGATDVPAVGILQRSARVLAAAAF</sequence>
<organism evidence="1 2">
    <name type="scientific">Massilia glaciei</name>
    <dbReference type="NCBI Taxonomy" id="1524097"/>
    <lineage>
        <taxon>Bacteria</taxon>
        <taxon>Pseudomonadati</taxon>
        <taxon>Pseudomonadota</taxon>
        <taxon>Betaproteobacteria</taxon>
        <taxon>Burkholderiales</taxon>
        <taxon>Oxalobacteraceae</taxon>
        <taxon>Telluria group</taxon>
        <taxon>Massilia</taxon>
    </lineage>
</organism>
<proteinExistence type="predicted"/>
<dbReference type="EMBL" id="PXWF02000173">
    <property type="protein sequence ID" value="PWF48612.1"/>
    <property type="molecule type" value="Genomic_DNA"/>
</dbReference>
<evidence type="ECO:0000313" key="1">
    <source>
        <dbReference type="EMBL" id="PWF48612.1"/>
    </source>
</evidence>
<evidence type="ECO:0000313" key="2">
    <source>
        <dbReference type="Proteomes" id="UP000241421"/>
    </source>
</evidence>
<gene>
    <name evidence="1" type="ORF">C7C56_010945</name>
</gene>
<dbReference type="AlphaFoldDB" id="A0A2U2HME5"/>
<keyword evidence="2" id="KW-1185">Reference proteome</keyword>
<accession>A0A2U2HME5</accession>
<dbReference type="Proteomes" id="UP000241421">
    <property type="component" value="Unassembled WGS sequence"/>
</dbReference>
<protein>
    <submittedName>
        <fullName evidence="1">Uncharacterized protein</fullName>
    </submittedName>
</protein>
<reference evidence="1 2" key="1">
    <citation type="submission" date="2018-04" db="EMBL/GenBank/DDBJ databases">
        <title>Massilia violaceinigra sp. nov., a novel purple-pigmented bacterium isolated from Tianshan glacier, Xinjiang, China.</title>
        <authorList>
            <person name="Wang H."/>
        </authorList>
    </citation>
    <scope>NUCLEOTIDE SEQUENCE [LARGE SCALE GENOMIC DNA]</scope>
    <source>
        <strain evidence="1 2">B448-2</strain>
    </source>
</reference>
<comment type="caution">
    <text evidence="1">The sequence shown here is derived from an EMBL/GenBank/DDBJ whole genome shotgun (WGS) entry which is preliminary data.</text>
</comment>